<dbReference type="SMART" id="SM00612">
    <property type="entry name" value="Kelch"/>
    <property type="match status" value="9"/>
</dbReference>
<feature type="region of interest" description="Disordered" evidence="1">
    <location>
        <begin position="653"/>
        <end position="709"/>
    </location>
</feature>
<dbReference type="Gene3D" id="2.120.10.80">
    <property type="entry name" value="Kelch-type beta propeller"/>
    <property type="match status" value="3"/>
</dbReference>
<feature type="signal peptide" evidence="2">
    <location>
        <begin position="1"/>
        <end position="21"/>
    </location>
</feature>
<proteinExistence type="predicted"/>
<dbReference type="InterPro" id="IPR006652">
    <property type="entry name" value="Kelch_1"/>
</dbReference>
<gene>
    <name evidence="3" type="primary">nanM_4</name>
    <name evidence="3" type="ORF">Hgul01_03877</name>
</gene>
<dbReference type="RefSeq" id="WP_345723652.1">
    <property type="nucleotide sequence ID" value="NZ_BAABRU010000015.1"/>
</dbReference>
<dbReference type="Pfam" id="PF24681">
    <property type="entry name" value="Kelch_KLHDC2_KLHL20_DRC7"/>
    <property type="match status" value="2"/>
</dbReference>
<dbReference type="InterPro" id="IPR011043">
    <property type="entry name" value="Gal_Oxase/kelch_b-propeller"/>
</dbReference>
<dbReference type="SUPFAM" id="SSF117281">
    <property type="entry name" value="Kelch motif"/>
    <property type="match status" value="2"/>
</dbReference>
<protein>
    <submittedName>
        <fullName evidence="3">N-acetylneuraminate epimerase</fullName>
    </submittedName>
</protein>
<organism evidence="3 4">
    <name type="scientific">Herpetosiphon gulosus</name>
    <dbReference type="NCBI Taxonomy" id="1973496"/>
    <lineage>
        <taxon>Bacteria</taxon>
        <taxon>Bacillati</taxon>
        <taxon>Chloroflexota</taxon>
        <taxon>Chloroflexia</taxon>
        <taxon>Herpetosiphonales</taxon>
        <taxon>Herpetosiphonaceae</taxon>
        <taxon>Herpetosiphon</taxon>
    </lineage>
</organism>
<dbReference type="Pfam" id="PF01344">
    <property type="entry name" value="Kelch_1"/>
    <property type="match status" value="1"/>
</dbReference>
<feature type="region of interest" description="Disordered" evidence="1">
    <location>
        <begin position="724"/>
        <end position="759"/>
    </location>
</feature>
<keyword evidence="4" id="KW-1185">Reference proteome</keyword>
<feature type="chain" id="PRO_5046221238" evidence="2">
    <location>
        <begin position="22"/>
        <end position="805"/>
    </location>
</feature>
<evidence type="ECO:0000313" key="3">
    <source>
        <dbReference type="EMBL" id="GAA5530063.1"/>
    </source>
</evidence>
<dbReference type="EMBL" id="BAABRU010000015">
    <property type="protein sequence ID" value="GAA5530063.1"/>
    <property type="molecule type" value="Genomic_DNA"/>
</dbReference>
<name>A0ABP9X677_9CHLR</name>
<dbReference type="PROSITE" id="PS51257">
    <property type="entry name" value="PROKAR_LIPOPROTEIN"/>
    <property type="match status" value="1"/>
</dbReference>
<dbReference type="Pfam" id="PF07646">
    <property type="entry name" value="Kelch_2"/>
    <property type="match status" value="1"/>
</dbReference>
<evidence type="ECO:0000313" key="4">
    <source>
        <dbReference type="Proteomes" id="UP001428290"/>
    </source>
</evidence>
<comment type="caution">
    <text evidence="3">The sequence shown here is derived from an EMBL/GenBank/DDBJ whole genome shotgun (WGS) entry which is preliminary data.</text>
</comment>
<dbReference type="InterPro" id="IPR011498">
    <property type="entry name" value="Kelch_2"/>
</dbReference>
<dbReference type="PANTHER" id="PTHR45632">
    <property type="entry name" value="LD33804P"/>
    <property type="match status" value="1"/>
</dbReference>
<dbReference type="Proteomes" id="UP001428290">
    <property type="component" value="Unassembled WGS sequence"/>
</dbReference>
<evidence type="ECO:0000256" key="1">
    <source>
        <dbReference type="SAM" id="MobiDB-lite"/>
    </source>
</evidence>
<sequence length="805" mass="85472">MRLTAVRWSMLLVVLSLFALACLKPTQAQIPLQSPIPAITTTTNMFNWNTFQPIPLARFEAGGAIVGDSLYVIGGFYTNQVEATDTVFAYNITTNQWRICANIPEAMTHAPVVADGHLIYVLGGYIGNSPGGSTEHVWVYNTLTNAWSRGPDLPEDRGAAGATKLGREIHFFGGAHRRNLHLEEWDSNKHFVLNLDTQVWRTAAPMPNARNHLGAATLNGYVYAIGGQYLAAESTAAQVEVNRYDPNTDTWMRVADLPKGRGHITSSVFEVDGRIMVVGGSVNGGDYGLASADVMLYDPNDDVWMKLTSIPGVRKTPVATAYGNKILVTTGGYVPNPEMWIGQLENHWELARTLPISLGEASGGVIGNKLYLVGESNGATAAFDLGANSWNAGLAQRPYKTHSHSAQVWNQRLYLFGGTGTSAGKVQIYQPSSNSWSQGTAMPFATMAASSALIDGKIYVAGGIVSGNTTNYHAAYDPTTNTWANLPSMALARNGAAGGTDGRFFYLFGGRASGTTGAASSDLQIYDPLTQTWTSSASDPTLPPLPQARADMGQAIWYKGEFYLMGGADQAGVSNRVDVYNPLTKTWRSVAPMPTARQGHVPILVGGRIYVPAGGTQASSSQSRIFEVYNPGSVAPQIPATATPTEIVTEIPTATNMSTSTETPTNTATPTETPTATATETATATNTATPTDIPTVTATSTDIPTATNTATNTVMPTETATNTATVMPTDTPTETSTDTPTEIPTATNTATPTENPTATNTATATATLTATPTATNTNTAIPTETALPTTTSIHQFRIYLPWATR</sequence>
<dbReference type="SUPFAM" id="SSF50965">
    <property type="entry name" value="Galactose oxidase, central domain"/>
    <property type="match status" value="1"/>
</dbReference>
<accession>A0ABP9X677</accession>
<keyword evidence="2" id="KW-0732">Signal</keyword>
<reference evidence="3 4" key="1">
    <citation type="submission" date="2024-02" db="EMBL/GenBank/DDBJ databases">
        <title>Herpetosiphon gulosus NBRC 112829.</title>
        <authorList>
            <person name="Ichikawa N."/>
            <person name="Katano-Makiyama Y."/>
            <person name="Hidaka K."/>
        </authorList>
    </citation>
    <scope>NUCLEOTIDE SEQUENCE [LARGE SCALE GENOMIC DNA]</scope>
    <source>
        <strain evidence="3 4">NBRC 112829</strain>
    </source>
</reference>
<evidence type="ECO:0000256" key="2">
    <source>
        <dbReference type="SAM" id="SignalP"/>
    </source>
</evidence>
<dbReference type="InterPro" id="IPR015915">
    <property type="entry name" value="Kelch-typ_b-propeller"/>
</dbReference>